<dbReference type="InterPro" id="IPR036926">
    <property type="entry name" value="Thymidate_synth/dCMP_Mease_sf"/>
</dbReference>
<dbReference type="GeneID" id="28799453"/>
<evidence type="ECO:0000256" key="6">
    <source>
        <dbReference type="ARBA" id="ARBA00022727"/>
    </source>
</evidence>
<dbReference type="PANTHER" id="PTHR11548:SF9">
    <property type="entry name" value="THYMIDYLATE SYNTHASE"/>
    <property type="match status" value="1"/>
</dbReference>
<dbReference type="PANTHER" id="PTHR11548">
    <property type="entry name" value="THYMIDYLATE SYNTHASE 1"/>
    <property type="match status" value="1"/>
</dbReference>
<dbReference type="RefSeq" id="YP_009275258.1">
    <property type="nucleotide sequence ID" value="NC_030925.1"/>
</dbReference>
<dbReference type="Gene3D" id="3.30.572.10">
    <property type="entry name" value="Thymidylate synthase/dCMP hydroxymethylase domain"/>
    <property type="match status" value="1"/>
</dbReference>
<evidence type="ECO:0000256" key="2">
    <source>
        <dbReference type="ARBA" id="ARBA00009972"/>
    </source>
</evidence>
<dbReference type="Pfam" id="PF00303">
    <property type="entry name" value="Thymidylat_synt"/>
    <property type="match status" value="1"/>
</dbReference>
<dbReference type="Proteomes" id="UP000201588">
    <property type="component" value="Segment"/>
</dbReference>
<dbReference type="InterPro" id="IPR000398">
    <property type="entry name" value="Thymidylate_synthase"/>
</dbReference>
<keyword evidence="6" id="KW-0545">Nucleotide biosynthesis</keyword>
<keyword evidence="9" id="KW-1185">Reference proteome</keyword>
<dbReference type="SUPFAM" id="SSF55831">
    <property type="entry name" value="Thymidylate synthase/dCMP hydroxymethylase"/>
    <property type="match status" value="1"/>
</dbReference>
<sequence>MNNTDKEYLNLAEKILKEGSKKKDRTGTGTLSLFGPQMEFDLTEGFPILTTKKVPFRVVAEELFWFISGSTNLKDLLDKNVNIWNPDAYRFYKEQGGDLEYTDFIDKAKKYGFCLGPIYGEQWVRWGERQHGLPVNQIKNVIEQIKSNPNSRRLLVTAWNPSVLDEIALPSCHTMFQFYVDNGTLSCKLYQRSSDFFLGVPFNIASYALLTHLIAHTLDLKVGKFIHTFGDCHIYLNHTAQIQTQLQRTPKKLPTLHIKQKHEYIGDYSIDDIELIGYNPHPTIKGDVSVGL</sequence>
<evidence type="ECO:0000256" key="1">
    <source>
        <dbReference type="ARBA" id="ARBA00004992"/>
    </source>
</evidence>
<dbReference type="CDD" id="cd00351">
    <property type="entry name" value="TS_Pyrimidine_HMase"/>
    <property type="match status" value="1"/>
</dbReference>
<accession>A0A142F1B1</accession>
<comment type="similarity">
    <text evidence="2">Belongs to the thymidylate synthase family.</text>
</comment>
<dbReference type="InterPro" id="IPR045097">
    <property type="entry name" value="Thymidate_synth/dCMP_Mease"/>
</dbReference>
<reference evidence="8 9" key="1">
    <citation type="submission" date="2016-01" db="EMBL/GenBank/DDBJ databases">
        <title>Isolation and characterization of bacteriophages from East Africa Rift Valley soda lakes.</title>
        <authorList>
            <person name="van Zyl L.J."/>
            <person name="Nemavhulani S."/>
            <person name="Cowan D.A."/>
            <person name="Trindade M.I."/>
        </authorList>
    </citation>
    <scope>NUCLEOTIDE SEQUENCE [LARGE SCALE GENOMIC DNA]</scope>
</reference>
<organism evidence="8 9">
    <name type="scientific">Bacillus phage Shbh1</name>
    <dbReference type="NCBI Taxonomy" id="1796992"/>
    <lineage>
        <taxon>Viruses</taxon>
        <taxon>Duplodnaviria</taxon>
        <taxon>Heunggongvirae</taxon>
        <taxon>Uroviricota</taxon>
        <taxon>Caudoviricetes</taxon>
        <taxon>Herelleviridae</taxon>
        <taxon>Bastillevirinae</taxon>
        <taxon>Shalavirus</taxon>
        <taxon>Shalavirus Shbh1</taxon>
    </lineage>
</organism>
<dbReference type="PRINTS" id="PR00108">
    <property type="entry name" value="THYMDSNTHASE"/>
</dbReference>
<dbReference type="EC" id="2.1.1.45" evidence="3"/>
<dbReference type="FunFam" id="3.30.572.10:FF:000007">
    <property type="entry name" value="thymidylate synthase isoform X2"/>
    <property type="match status" value="1"/>
</dbReference>
<proteinExistence type="inferred from homology"/>
<dbReference type="GO" id="GO:0004799">
    <property type="term" value="F:thymidylate synthase activity"/>
    <property type="evidence" value="ECO:0007669"/>
    <property type="project" value="UniProtKB-EC"/>
</dbReference>
<protein>
    <recommendedName>
        <fullName evidence="3">thymidylate synthase</fullName>
        <ecNumber evidence="3">2.1.1.45</ecNumber>
    </recommendedName>
</protein>
<keyword evidence="5" id="KW-0808">Transferase</keyword>
<dbReference type="NCBIfam" id="TIGR03284">
    <property type="entry name" value="thym_sym"/>
    <property type="match status" value="1"/>
</dbReference>
<dbReference type="InterPro" id="IPR023451">
    <property type="entry name" value="Thymidate_synth/dCMP_Mease_dom"/>
</dbReference>
<evidence type="ECO:0000256" key="3">
    <source>
        <dbReference type="ARBA" id="ARBA00011947"/>
    </source>
</evidence>
<dbReference type="GO" id="GO:0006231">
    <property type="term" value="P:dTMP biosynthetic process"/>
    <property type="evidence" value="ECO:0007669"/>
    <property type="project" value="InterPro"/>
</dbReference>
<evidence type="ECO:0000313" key="8">
    <source>
        <dbReference type="EMBL" id="AMQ66568.1"/>
    </source>
</evidence>
<comment type="pathway">
    <text evidence="1">Pyrimidine metabolism; dTTP biosynthesis.</text>
</comment>
<dbReference type="KEGG" id="vg:28799453"/>
<name>A0A142F1B1_9CAUD</name>
<evidence type="ECO:0000259" key="7">
    <source>
        <dbReference type="Pfam" id="PF00303"/>
    </source>
</evidence>
<keyword evidence="4" id="KW-0489">Methyltransferase</keyword>
<feature type="domain" description="Thymidylate synthase/dCMP hydroxymethylase" evidence="7">
    <location>
        <begin position="6"/>
        <end position="290"/>
    </location>
</feature>
<dbReference type="GO" id="GO:0006575">
    <property type="term" value="P:modified amino acid metabolic process"/>
    <property type="evidence" value="ECO:0007669"/>
    <property type="project" value="UniProtKB-ARBA"/>
</dbReference>
<evidence type="ECO:0000313" key="9">
    <source>
        <dbReference type="Proteomes" id="UP000201588"/>
    </source>
</evidence>
<dbReference type="HAMAP" id="MF_00008">
    <property type="entry name" value="Thymidy_synth_bact"/>
    <property type="match status" value="1"/>
</dbReference>
<dbReference type="GO" id="GO:0032259">
    <property type="term" value="P:methylation"/>
    <property type="evidence" value="ECO:0007669"/>
    <property type="project" value="UniProtKB-KW"/>
</dbReference>
<evidence type="ECO:0000256" key="5">
    <source>
        <dbReference type="ARBA" id="ARBA00022679"/>
    </source>
</evidence>
<evidence type="ECO:0000256" key="4">
    <source>
        <dbReference type="ARBA" id="ARBA00022603"/>
    </source>
</evidence>
<dbReference type="NCBIfam" id="NF002497">
    <property type="entry name" value="PRK01827.1-3"/>
    <property type="match status" value="1"/>
</dbReference>
<dbReference type="EMBL" id="KU640380">
    <property type="protein sequence ID" value="AMQ66568.1"/>
    <property type="molecule type" value="Genomic_DNA"/>
</dbReference>
<dbReference type="OrthoDB" id="13491at10239"/>